<dbReference type="EMBL" id="JAFMYU010000032">
    <property type="protein sequence ID" value="MBO0934502.1"/>
    <property type="molecule type" value="Genomic_DNA"/>
</dbReference>
<dbReference type="InterPro" id="IPR036514">
    <property type="entry name" value="SGNH_hydro_sf"/>
</dbReference>
<dbReference type="InterPro" id="IPR051532">
    <property type="entry name" value="Ester_Hydrolysis_Enzymes"/>
</dbReference>
<dbReference type="PANTHER" id="PTHR30383">
    <property type="entry name" value="THIOESTERASE 1/PROTEASE 1/LYSOPHOSPHOLIPASE L1"/>
    <property type="match status" value="1"/>
</dbReference>
<protein>
    <recommendedName>
        <fullName evidence="2">SGNH hydrolase-type esterase domain-containing protein</fullName>
    </recommendedName>
</protein>
<sequence length="225" mass="24440">MTSKAIALLLCTTFLTLSGWAQQTPASTTVANYEPEIAAFEATDKSTPPPANPILFVGSSSIRLWSGLSEAFPGKPVLQRGFGGSEVADVIKFSPRIITPYKPRQVVVYAGDNDLGQGKKTAREVYNNVLTLYMLVRKNVPGATFTYISIKPSPARRQQMAVQAEANALIKNYLGGQKNTSYVDVYTPMLNAAGQPRPELFIADSLHMNAAGYDIWKQAIAPVLK</sequence>
<feature type="chain" id="PRO_5036703658" description="SGNH hydrolase-type esterase domain-containing protein" evidence="1">
    <location>
        <begin position="22"/>
        <end position="225"/>
    </location>
</feature>
<evidence type="ECO:0000259" key="2">
    <source>
        <dbReference type="Pfam" id="PF13472"/>
    </source>
</evidence>
<dbReference type="Gene3D" id="3.40.50.1110">
    <property type="entry name" value="SGNH hydrolase"/>
    <property type="match status" value="1"/>
</dbReference>
<evidence type="ECO:0000313" key="3">
    <source>
        <dbReference type="EMBL" id="MBO0934502.1"/>
    </source>
</evidence>
<dbReference type="RefSeq" id="WP_207338467.1">
    <property type="nucleotide sequence ID" value="NZ_JAFMYU010000032.1"/>
</dbReference>
<comment type="caution">
    <text evidence="3">The sequence shown here is derived from an EMBL/GenBank/DDBJ whole genome shotgun (WGS) entry which is preliminary data.</text>
</comment>
<dbReference type="Proteomes" id="UP000664795">
    <property type="component" value="Unassembled WGS sequence"/>
</dbReference>
<dbReference type="GO" id="GO:0004622">
    <property type="term" value="F:phosphatidylcholine lysophospholipase activity"/>
    <property type="evidence" value="ECO:0007669"/>
    <property type="project" value="TreeGrafter"/>
</dbReference>
<dbReference type="PANTHER" id="PTHR30383:SF5">
    <property type="entry name" value="SGNH HYDROLASE-TYPE ESTERASE DOMAIN-CONTAINING PROTEIN"/>
    <property type="match status" value="1"/>
</dbReference>
<name>A0A939GDD4_9BACT</name>
<dbReference type="Pfam" id="PF13472">
    <property type="entry name" value="Lipase_GDSL_2"/>
    <property type="match status" value="1"/>
</dbReference>
<evidence type="ECO:0000256" key="1">
    <source>
        <dbReference type="SAM" id="SignalP"/>
    </source>
</evidence>
<evidence type="ECO:0000313" key="4">
    <source>
        <dbReference type="Proteomes" id="UP000664795"/>
    </source>
</evidence>
<dbReference type="AlphaFoldDB" id="A0A939GDD4"/>
<keyword evidence="1" id="KW-0732">Signal</keyword>
<organism evidence="3 4">
    <name type="scientific">Fibrella aquatilis</name>
    <dbReference type="NCBI Taxonomy" id="2817059"/>
    <lineage>
        <taxon>Bacteria</taxon>
        <taxon>Pseudomonadati</taxon>
        <taxon>Bacteroidota</taxon>
        <taxon>Cytophagia</taxon>
        <taxon>Cytophagales</taxon>
        <taxon>Spirosomataceae</taxon>
        <taxon>Fibrella</taxon>
    </lineage>
</organism>
<dbReference type="SUPFAM" id="SSF52266">
    <property type="entry name" value="SGNH hydrolase"/>
    <property type="match status" value="1"/>
</dbReference>
<accession>A0A939GDD4</accession>
<reference evidence="3 4" key="1">
    <citation type="submission" date="2021-03" db="EMBL/GenBank/DDBJ databases">
        <title>Fibrella sp. HMF5036 genome sequencing and assembly.</title>
        <authorList>
            <person name="Kang H."/>
            <person name="Kim H."/>
            <person name="Bae S."/>
            <person name="Joh K."/>
        </authorList>
    </citation>
    <scope>NUCLEOTIDE SEQUENCE [LARGE SCALE GENOMIC DNA]</scope>
    <source>
        <strain evidence="3 4">HMF5036</strain>
    </source>
</reference>
<keyword evidence="4" id="KW-1185">Reference proteome</keyword>
<dbReference type="InterPro" id="IPR013830">
    <property type="entry name" value="SGNH_hydro"/>
</dbReference>
<gene>
    <name evidence="3" type="ORF">J2I48_26060</name>
</gene>
<feature type="domain" description="SGNH hydrolase-type esterase" evidence="2">
    <location>
        <begin position="66"/>
        <end position="215"/>
    </location>
</feature>
<feature type="signal peptide" evidence="1">
    <location>
        <begin position="1"/>
        <end position="21"/>
    </location>
</feature>
<proteinExistence type="predicted"/>